<dbReference type="GO" id="GO:0003677">
    <property type="term" value="F:DNA binding"/>
    <property type="evidence" value="ECO:0007669"/>
    <property type="project" value="InterPro"/>
</dbReference>
<keyword evidence="3 5" id="KW-0346">Stress response</keyword>
<evidence type="ECO:0000256" key="2">
    <source>
        <dbReference type="ARBA" id="ARBA00023015"/>
    </source>
</evidence>
<protein>
    <recommendedName>
        <fullName evidence="5">Heat-inducible transcription repressor HrcA</fullName>
    </recommendedName>
</protein>
<dbReference type="SUPFAM" id="SSF55781">
    <property type="entry name" value="GAF domain-like"/>
    <property type="match status" value="1"/>
</dbReference>
<dbReference type="InterPro" id="IPR002571">
    <property type="entry name" value="HrcA"/>
</dbReference>
<dbReference type="InterPro" id="IPR029016">
    <property type="entry name" value="GAF-like_dom_sf"/>
</dbReference>
<name>A0A6J4V3Y6_9BACT</name>
<evidence type="ECO:0000259" key="6">
    <source>
        <dbReference type="Pfam" id="PF01628"/>
    </source>
</evidence>
<dbReference type="Pfam" id="PF01628">
    <property type="entry name" value="HrcA"/>
    <property type="match status" value="1"/>
</dbReference>
<dbReference type="InterPro" id="IPR036388">
    <property type="entry name" value="WH-like_DNA-bd_sf"/>
</dbReference>
<sequence>MLPRRRRASSAPGEAEWIDGGAFSDVAITDRQRGILKLIVQEYVQSGRPVGSKALTEKYVLGYSAATIRGEMAELETNGFLQSLHTSGGRVPTDLGYRYFVHLLMEAPELPSGDQIMIRHQFRQVEAQLEQWVELAAIVLAETAKSVSVVTAPRPAIARLRHLEIISLQPRLALLILVTQDSMVRQVMLRWPEDAAQGSLSRLADDLVDELRGLTGNEVQGRIGSATGARRFVIERIASTLTGLDAVEQVEIRHSGLENVLTQPEFAGAESQALLEILRGGGFLSAMLPQLESGSGVQVFIGDENPTSELRRFGVVLATYGVGGEVSGLLGVLGPTRMAYGRSISSVRYMAHLMSGLVSDLYGGRIDDQRSET</sequence>
<reference evidence="7" key="1">
    <citation type="submission" date="2020-02" db="EMBL/GenBank/DDBJ databases">
        <authorList>
            <person name="Meier V. D."/>
        </authorList>
    </citation>
    <scope>NUCLEOTIDE SEQUENCE</scope>
    <source>
        <strain evidence="7">AVDCRST_MAG33</strain>
    </source>
</reference>
<dbReference type="EMBL" id="CADCWK010000217">
    <property type="protein sequence ID" value="CAA9564675.1"/>
    <property type="molecule type" value="Genomic_DNA"/>
</dbReference>
<dbReference type="Gene3D" id="1.10.10.10">
    <property type="entry name" value="Winged helix-like DNA-binding domain superfamily/Winged helix DNA-binding domain"/>
    <property type="match status" value="1"/>
</dbReference>
<accession>A0A6J4V3Y6</accession>
<keyword evidence="1 5" id="KW-0678">Repressor</keyword>
<keyword evidence="2 5" id="KW-0805">Transcription regulation</keyword>
<keyword evidence="4 5" id="KW-0804">Transcription</keyword>
<evidence type="ECO:0000256" key="3">
    <source>
        <dbReference type="ARBA" id="ARBA00023016"/>
    </source>
</evidence>
<dbReference type="AlphaFoldDB" id="A0A6J4V3Y6"/>
<comment type="function">
    <text evidence="5">Negative regulator of class I heat shock genes (grpE-dnaK-dnaJ and groELS operons). Prevents heat-shock induction of these operons.</text>
</comment>
<dbReference type="PANTHER" id="PTHR34824">
    <property type="entry name" value="HEAT-INDUCIBLE TRANSCRIPTION REPRESSOR HRCA"/>
    <property type="match status" value="1"/>
</dbReference>
<comment type="similarity">
    <text evidence="5">Belongs to the HrcA family.</text>
</comment>
<dbReference type="GO" id="GO:0045892">
    <property type="term" value="P:negative regulation of DNA-templated transcription"/>
    <property type="evidence" value="ECO:0007669"/>
    <property type="project" value="UniProtKB-UniRule"/>
</dbReference>
<dbReference type="InterPro" id="IPR021153">
    <property type="entry name" value="HrcA_C"/>
</dbReference>
<proteinExistence type="inferred from homology"/>
<dbReference type="PIRSF" id="PIRSF005485">
    <property type="entry name" value="HrcA"/>
    <property type="match status" value="1"/>
</dbReference>
<feature type="domain" description="Heat-inducible transcription repressor HrcA C-terminal" evidence="6">
    <location>
        <begin position="130"/>
        <end position="344"/>
    </location>
</feature>
<dbReference type="PANTHER" id="PTHR34824:SF1">
    <property type="entry name" value="HEAT-INDUCIBLE TRANSCRIPTION REPRESSOR HRCA"/>
    <property type="match status" value="1"/>
</dbReference>
<dbReference type="InterPro" id="IPR036390">
    <property type="entry name" value="WH_DNA-bd_sf"/>
</dbReference>
<dbReference type="Gene3D" id="3.30.450.40">
    <property type="match status" value="1"/>
</dbReference>
<evidence type="ECO:0000256" key="1">
    <source>
        <dbReference type="ARBA" id="ARBA00022491"/>
    </source>
</evidence>
<evidence type="ECO:0000313" key="7">
    <source>
        <dbReference type="EMBL" id="CAA9564675.1"/>
    </source>
</evidence>
<organism evidence="7">
    <name type="scientific">uncultured Thermomicrobiales bacterium</name>
    <dbReference type="NCBI Taxonomy" id="1645740"/>
    <lineage>
        <taxon>Bacteria</taxon>
        <taxon>Pseudomonadati</taxon>
        <taxon>Thermomicrobiota</taxon>
        <taxon>Thermomicrobia</taxon>
        <taxon>Thermomicrobiales</taxon>
        <taxon>environmental samples</taxon>
    </lineage>
</organism>
<dbReference type="NCBIfam" id="TIGR00331">
    <property type="entry name" value="hrcA"/>
    <property type="match status" value="1"/>
</dbReference>
<gene>
    <name evidence="5" type="primary">hrcA</name>
    <name evidence="7" type="ORF">AVDCRST_MAG33-1982</name>
</gene>
<evidence type="ECO:0000256" key="4">
    <source>
        <dbReference type="ARBA" id="ARBA00023163"/>
    </source>
</evidence>
<dbReference type="SUPFAM" id="SSF46785">
    <property type="entry name" value="Winged helix' DNA-binding domain"/>
    <property type="match status" value="1"/>
</dbReference>
<dbReference type="HAMAP" id="MF_00081">
    <property type="entry name" value="HrcA"/>
    <property type="match status" value="1"/>
</dbReference>
<evidence type="ECO:0000256" key="5">
    <source>
        <dbReference type="HAMAP-Rule" id="MF_00081"/>
    </source>
</evidence>